<reference evidence="2" key="1">
    <citation type="submission" date="2022-04" db="EMBL/GenBank/DDBJ databases">
        <title>Hymenobacter sp. isolated from the air.</title>
        <authorList>
            <person name="Won M."/>
            <person name="Lee C.-M."/>
            <person name="Woen H.-Y."/>
            <person name="Kwon S.-W."/>
        </authorList>
    </citation>
    <scope>NUCLEOTIDE SEQUENCE</scope>
    <source>
        <strain evidence="2">5116S-3</strain>
    </source>
</reference>
<feature type="signal peptide" evidence="1">
    <location>
        <begin position="1"/>
        <end position="21"/>
    </location>
</feature>
<sequence length="171" mass="18418">MKSFLMALCGLLLGWPMMGRAQVAQPGPVRLPYRSGQTGDALEVRVDSVDFIKATAINEAGFRNFSGQAFVGLGYAAARYGGLNDLLRQAGFPQVDNGQFGYGGAAVSGLSTWCWASKAWYTTPSGATKTFVPSLSRLTHSTTWVTHFSTANIRSPSLPRWASPTPRPISR</sequence>
<organism evidence="2 3">
    <name type="scientific">Hymenobacter cellulosilyticus</name>
    <dbReference type="NCBI Taxonomy" id="2932248"/>
    <lineage>
        <taxon>Bacteria</taxon>
        <taxon>Pseudomonadati</taxon>
        <taxon>Bacteroidota</taxon>
        <taxon>Cytophagia</taxon>
        <taxon>Cytophagales</taxon>
        <taxon>Hymenobacteraceae</taxon>
        <taxon>Hymenobacter</taxon>
    </lineage>
</organism>
<name>A0A8T9QAQ6_9BACT</name>
<gene>
    <name evidence="2" type="ORF">MUN79_12705</name>
</gene>
<evidence type="ECO:0000313" key="3">
    <source>
        <dbReference type="Proteomes" id="UP000831796"/>
    </source>
</evidence>
<accession>A0A8T9QAQ6</accession>
<keyword evidence="3" id="KW-1185">Reference proteome</keyword>
<dbReference type="AlphaFoldDB" id="A0A8T9QAQ6"/>
<dbReference type="KEGG" id="hcu:MUN79_12705"/>
<evidence type="ECO:0000313" key="2">
    <source>
        <dbReference type="EMBL" id="UOQ74646.1"/>
    </source>
</evidence>
<proteinExistence type="predicted"/>
<keyword evidence="1" id="KW-0732">Signal</keyword>
<protein>
    <submittedName>
        <fullName evidence="2">Uncharacterized protein</fullName>
    </submittedName>
</protein>
<dbReference type="Proteomes" id="UP000831796">
    <property type="component" value="Chromosome"/>
</dbReference>
<evidence type="ECO:0000256" key="1">
    <source>
        <dbReference type="SAM" id="SignalP"/>
    </source>
</evidence>
<dbReference type="EMBL" id="CP095046">
    <property type="protein sequence ID" value="UOQ74646.1"/>
    <property type="molecule type" value="Genomic_DNA"/>
</dbReference>
<feature type="chain" id="PRO_5035761314" evidence="1">
    <location>
        <begin position="22"/>
        <end position="171"/>
    </location>
</feature>
<dbReference type="RefSeq" id="WP_244677985.1">
    <property type="nucleotide sequence ID" value="NZ_CP095046.1"/>
</dbReference>